<dbReference type="Gene3D" id="3.40.50.880">
    <property type="match status" value="1"/>
</dbReference>
<gene>
    <name evidence="2" type="ORF">SAMN04487779_100349</name>
</gene>
<dbReference type="InterPro" id="IPR052158">
    <property type="entry name" value="INH-QAR"/>
</dbReference>
<dbReference type="STRING" id="938405.SAMN02927895_02755"/>
<organism evidence="2 3">
    <name type="scientific">Belnapia rosea</name>
    <dbReference type="NCBI Taxonomy" id="938405"/>
    <lineage>
        <taxon>Bacteria</taxon>
        <taxon>Pseudomonadati</taxon>
        <taxon>Pseudomonadota</taxon>
        <taxon>Alphaproteobacteria</taxon>
        <taxon>Acetobacterales</taxon>
        <taxon>Roseomonadaceae</taxon>
        <taxon>Belnapia</taxon>
    </lineage>
</organism>
<evidence type="ECO:0000313" key="2">
    <source>
        <dbReference type="EMBL" id="SDC91863.1"/>
    </source>
</evidence>
<dbReference type="InterPro" id="IPR029062">
    <property type="entry name" value="Class_I_gatase-like"/>
</dbReference>
<dbReference type="PANTHER" id="PTHR43130">
    <property type="entry name" value="ARAC-FAMILY TRANSCRIPTIONAL REGULATOR"/>
    <property type="match status" value="1"/>
</dbReference>
<name>A0A1G6QHR9_9PROT</name>
<dbReference type="AlphaFoldDB" id="A0A1G6QHR9"/>
<keyword evidence="3" id="KW-1185">Reference proteome</keyword>
<proteinExistence type="predicted"/>
<sequence>MRQAGDPALVAVVIYEGVEPIDIGGTIGVVSMASRVLPAIRATTVAERAGPVRCAGGLTVLAEHGFADAPAADAVIVTGGPGWRREVGNPAMLAFLRAQAPARLMSVCTGALILGAAGLLAGRPATTRRHAVGTEAESPLALLAGMGALARPAQVVDEGEGPASSGGVSLAIDGTLHLIGRLYGEAARDAVARTIEYDRAFAANRAALGQ</sequence>
<dbReference type="Pfam" id="PF01965">
    <property type="entry name" value="DJ-1_PfpI"/>
    <property type="match status" value="1"/>
</dbReference>
<evidence type="ECO:0000313" key="3">
    <source>
        <dbReference type="Proteomes" id="UP000198925"/>
    </source>
</evidence>
<dbReference type="CDD" id="cd03139">
    <property type="entry name" value="GATase1_PfpI_2"/>
    <property type="match status" value="1"/>
</dbReference>
<feature type="domain" description="DJ-1/PfpI" evidence="1">
    <location>
        <begin position="10"/>
        <end position="128"/>
    </location>
</feature>
<evidence type="ECO:0000259" key="1">
    <source>
        <dbReference type="Pfam" id="PF01965"/>
    </source>
</evidence>
<dbReference type="SUPFAM" id="SSF52317">
    <property type="entry name" value="Class I glutamine amidotransferase-like"/>
    <property type="match status" value="1"/>
</dbReference>
<reference evidence="2 3" key="1">
    <citation type="submission" date="2016-10" db="EMBL/GenBank/DDBJ databases">
        <authorList>
            <person name="de Groot N.N."/>
        </authorList>
    </citation>
    <scope>NUCLEOTIDE SEQUENCE [LARGE SCALE GENOMIC DNA]</scope>
    <source>
        <strain evidence="2 3">CPCC 100156</strain>
    </source>
</reference>
<dbReference type="RefSeq" id="WP_090662538.1">
    <property type="nucleotide sequence ID" value="NZ_FMZX01000003.1"/>
</dbReference>
<dbReference type="Proteomes" id="UP000198925">
    <property type="component" value="Unassembled WGS sequence"/>
</dbReference>
<dbReference type="InterPro" id="IPR002818">
    <property type="entry name" value="DJ-1/PfpI"/>
</dbReference>
<dbReference type="PANTHER" id="PTHR43130:SF3">
    <property type="entry name" value="HTH-TYPE TRANSCRIPTIONAL REGULATOR RV1931C"/>
    <property type="match status" value="1"/>
</dbReference>
<dbReference type="EMBL" id="FMZX01000003">
    <property type="protein sequence ID" value="SDC91863.1"/>
    <property type="molecule type" value="Genomic_DNA"/>
</dbReference>
<protein>
    <submittedName>
        <fullName evidence="2">DJ-1/PfpI family protein</fullName>
    </submittedName>
</protein>
<accession>A0A1G6QHR9</accession>